<dbReference type="PROSITE" id="PS50001">
    <property type="entry name" value="SH2"/>
    <property type="match status" value="1"/>
</dbReference>
<reference evidence="5 6" key="1">
    <citation type="journal article" date="2024" name="Genome Biol. Evol.">
        <title>Chromosome-level genome assembly of the viviparous eelpout Zoarces viviparus.</title>
        <authorList>
            <person name="Fuhrmann N."/>
            <person name="Brasseur M.V."/>
            <person name="Bakowski C.E."/>
            <person name="Podsiadlowski L."/>
            <person name="Prost S."/>
            <person name="Krehenwinkel H."/>
            <person name="Mayer C."/>
        </authorList>
    </citation>
    <scope>NUCLEOTIDE SEQUENCE [LARGE SCALE GENOMIC DNA]</scope>
    <source>
        <strain evidence="5">NO-MEL_2022_Ind0_liver</strain>
    </source>
</reference>
<sequence>MQMRSSFFGKRKNLHSGPPAPPRRTAPPDDNAGWPQEEFDDDDDSDMYEVPPCERLPVSVPQREVEENVYLAESPPKPTPPQRQVVLPPRPAIPSKPQQRAEGFFSDPKTTKAPEINRTEKPGRKMKPPPPARPAPVPDPASNTEEDLYLDPNEEQEDDNDVYVEPTAACSPTHRAPMRMPPPPITRLVPSPIIMMKPPVPRAQSNSLLPSLNELKTAPSVEARRVLFPAKPPPSTPSVKPSLPANLKEAKHSLLNPPVADTKPAASSGGMKATKQSGSEDKEWFAGDCNRKTAEDLLQRVNKDGAFLIRHSSTQGGRQPYTLAVLYRQKVYNIPIRFLGDARGYALGKEGKKNEEIFGTLDEMISHHNNNQLLLIDSKSQAKHTTYLTYPARPQP</sequence>
<keyword evidence="1 2" id="KW-0727">SH2 domain</keyword>
<evidence type="ECO:0000259" key="4">
    <source>
        <dbReference type="PROSITE" id="PS50001"/>
    </source>
</evidence>
<evidence type="ECO:0000313" key="6">
    <source>
        <dbReference type="Proteomes" id="UP001488805"/>
    </source>
</evidence>
<dbReference type="FunFam" id="3.30.505.10:FF:000016">
    <property type="entry name" value="B-cell linker protein isoform 2"/>
    <property type="match status" value="1"/>
</dbReference>
<dbReference type="PANTHER" id="PTHR14098">
    <property type="entry name" value="SH2 DOMAIN CONTAINING PROTEIN"/>
    <property type="match status" value="1"/>
</dbReference>
<dbReference type="SUPFAM" id="SSF55550">
    <property type="entry name" value="SH2 domain"/>
    <property type="match status" value="1"/>
</dbReference>
<dbReference type="Pfam" id="PF00017">
    <property type="entry name" value="SH2"/>
    <property type="match status" value="1"/>
</dbReference>
<evidence type="ECO:0000256" key="3">
    <source>
        <dbReference type="SAM" id="MobiDB-lite"/>
    </source>
</evidence>
<protein>
    <recommendedName>
        <fullName evidence="4">SH2 domain-containing protein</fullName>
    </recommendedName>
</protein>
<feature type="compositionally biased region" description="Pro residues" evidence="3">
    <location>
        <begin position="128"/>
        <end position="139"/>
    </location>
</feature>
<dbReference type="PRINTS" id="PR00401">
    <property type="entry name" value="SH2DOMAIN"/>
</dbReference>
<dbReference type="EMBL" id="JBCEZU010000221">
    <property type="protein sequence ID" value="KAK9523031.1"/>
    <property type="molecule type" value="Genomic_DNA"/>
</dbReference>
<dbReference type="GO" id="GO:0005737">
    <property type="term" value="C:cytoplasm"/>
    <property type="evidence" value="ECO:0007669"/>
    <property type="project" value="UniProtKB-ARBA"/>
</dbReference>
<dbReference type="SMART" id="SM00252">
    <property type="entry name" value="SH2"/>
    <property type="match status" value="1"/>
</dbReference>
<dbReference type="InterPro" id="IPR051751">
    <property type="entry name" value="Immunoreceptor_sig_adapters"/>
</dbReference>
<organism evidence="5 6">
    <name type="scientific">Zoarces viviparus</name>
    <name type="common">Viviparous eelpout</name>
    <name type="synonym">Blennius viviparus</name>
    <dbReference type="NCBI Taxonomy" id="48416"/>
    <lineage>
        <taxon>Eukaryota</taxon>
        <taxon>Metazoa</taxon>
        <taxon>Chordata</taxon>
        <taxon>Craniata</taxon>
        <taxon>Vertebrata</taxon>
        <taxon>Euteleostomi</taxon>
        <taxon>Actinopterygii</taxon>
        <taxon>Neopterygii</taxon>
        <taxon>Teleostei</taxon>
        <taxon>Neoteleostei</taxon>
        <taxon>Acanthomorphata</taxon>
        <taxon>Eupercaria</taxon>
        <taxon>Perciformes</taxon>
        <taxon>Cottioidei</taxon>
        <taxon>Zoarcales</taxon>
        <taxon>Zoarcidae</taxon>
        <taxon>Zoarcinae</taxon>
        <taxon>Zoarces</taxon>
    </lineage>
</organism>
<name>A0AAW1EKV9_ZOAVI</name>
<feature type="region of interest" description="Disordered" evidence="3">
    <location>
        <begin position="255"/>
        <end position="283"/>
    </location>
</feature>
<dbReference type="PANTHER" id="PTHR14098:SF17">
    <property type="entry name" value="B-CELL LINKER PROTEIN"/>
    <property type="match status" value="1"/>
</dbReference>
<dbReference type="GO" id="GO:0007169">
    <property type="term" value="P:cell surface receptor protein tyrosine kinase signaling pathway"/>
    <property type="evidence" value="ECO:0007669"/>
    <property type="project" value="TreeGrafter"/>
</dbReference>
<feature type="domain" description="SH2" evidence="4">
    <location>
        <begin position="284"/>
        <end position="392"/>
    </location>
</feature>
<dbReference type="Proteomes" id="UP001488805">
    <property type="component" value="Unassembled WGS sequence"/>
</dbReference>
<gene>
    <name evidence="5" type="ORF">VZT92_019461</name>
</gene>
<feature type="compositionally biased region" description="Acidic residues" evidence="3">
    <location>
        <begin position="144"/>
        <end position="162"/>
    </location>
</feature>
<dbReference type="AlphaFoldDB" id="A0AAW1EKV9"/>
<feature type="compositionally biased region" description="Acidic residues" evidence="3">
    <location>
        <begin position="37"/>
        <end position="47"/>
    </location>
</feature>
<feature type="compositionally biased region" description="Basic and acidic residues" evidence="3">
    <location>
        <begin position="109"/>
        <end position="123"/>
    </location>
</feature>
<dbReference type="InterPro" id="IPR036860">
    <property type="entry name" value="SH2_dom_sf"/>
</dbReference>
<evidence type="ECO:0000256" key="2">
    <source>
        <dbReference type="PROSITE-ProRule" id="PRU00191"/>
    </source>
</evidence>
<feature type="region of interest" description="Disordered" evidence="3">
    <location>
        <begin position="1"/>
        <end position="163"/>
    </location>
</feature>
<proteinExistence type="predicted"/>
<evidence type="ECO:0000313" key="5">
    <source>
        <dbReference type="EMBL" id="KAK9523031.1"/>
    </source>
</evidence>
<accession>A0AAW1EKV9</accession>
<dbReference type="GO" id="GO:0035556">
    <property type="term" value="P:intracellular signal transduction"/>
    <property type="evidence" value="ECO:0007669"/>
    <property type="project" value="TreeGrafter"/>
</dbReference>
<evidence type="ECO:0000256" key="1">
    <source>
        <dbReference type="ARBA" id="ARBA00022999"/>
    </source>
</evidence>
<comment type="caution">
    <text evidence="5">The sequence shown here is derived from an EMBL/GenBank/DDBJ whole genome shotgun (WGS) entry which is preliminary data.</text>
</comment>
<dbReference type="InterPro" id="IPR000980">
    <property type="entry name" value="SH2"/>
</dbReference>
<keyword evidence="6" id="KW-1185">Reference proteome</keyword>
<dbReference type="Gene3D" id="3.30.505.10">
    <property type="entry name" value="SH2 domain"/>
    <property type="match status" value="1"/>
</dbReference>